<accession>A0A6J5P3W2</accession>
<sequence>MTIKSNGGVFGRNPTFNNVGIDGTLTAGQNIVMADGKGIDFSATPGTGTSELFDDYEEGTWSPVVWDALTGGNACGMTVGSVTFGSYTKIGRIVSLQGSFRISSVSGVTTSNIAWIRGLPFAPAADQNTYTGGNVSRISFVDTPAGCINLGIAVRTDGNMSVTTGFDSLTAGALSIAQIQSVNANHFLAFNVTYAV</sequence>
<dbReference type="EMBL" id="LR796781">
    <property type="protein sequence ID" value="CAB4166509.1"/>
    <property type="molecule type" value="Genomic_DNA"/>
</dbReference>
<proteinExistence type="predicted"/>
<protein>
    <submittedName>
        <fullName evidence="1">Uncharacterized protein</fullName>
    </submittedName>
</protein>
<organism evidence="1">
    <name type="scientific">uncultured Caudovirales phage</name>
    <dbReference type="NCBI Taxonomy" id="2100421"/>
    <lineage>
        <taxon>Viruses</taxon>
        <taxon>Duplodnaviria</taxon>
        <taxon>Heunggongvirae</taxon>
        <taxon>Uroviricota</taxon>
        <taxon>Caudoviricetes</taxon>
        <taxon>Peduoviridae</taxon>
        <taxon>Maltschvirus</taxon>
        <taxon>Maltschvirus maltsch</taxon>
    </lineage>
</organism>
<name>A0A6J5P3W2_9CAUD</name>
<reference evidence="1" key="1">
    <citation type="submission" date="2020-04" db="EMBL/GenBank/DDBJ databases">
        <authorList>
            <person name="Chiriac C."/>
            <person name="Salcher M."/>
            <person name="Ghai R."/>
            <person name="Kavagutti S V."/>
        </authorList>
    </citation>
    <scope>NUCLEOTIDE SEQUENCE</scope>
</reference>
<evidence type="ECO:0000313" key="1">
    <source>
        <dbReference type="EMBL" id="CAB4166509.1"/>
    </source>
</evidence>
<gene>
    <name evidence="1" type="ORF">UFOVP845_34</name>
</gene>